<dbReference type="Pfam" id="PF13669">
    <property type="entry name" value="Glyoxalase_4"/>
    <property type="match status" value="1"/>
</dbReference>
<dbReference type="InterPro" id="IPR000182">
    <property type="entry name" value="GNAT_dom"/>
</dbReference>
<accession>A0ABT2J5U0</accession>
<dbReference type="SUPFAM" id="SSF55729">
    <property type="entry name" value="Acyl-CoA N-acyltransferases (Nat)"/>
    <property type="match status" value="1"/>
</dbReference>
<organism evidence="3 4">
    <name type="scientific">Actinophytocola gossypii</name>
    <dbReference type="NCBI Taxonomy" id="2812003"/>
    <lineage>
        <taxon>Bacteria</taxon>
        <taxon>Bacillati</taxon>
        <taxon>Actinomycetota</taxon>
        <taxon>Actinomycetes</taxon>
        <taxon>Pseudonocardiales</taxon>
        <taxon>Pseudonocardiaceae</taxon>
    </lineage>
</organism>
<comment type="caution">
    <text evidence="3">The sequence shown here is derived from an EMBL/GenBank/DDBJ whole genome shotgun (WGS) entry which is preliminary data.</text>
</comment>
<dbReference type="Gene3D" id="3.10.180.10">
    <property type="entry name" value="2,3-Dihydroxybiphenyl 1,2-Dioxygenase, domain 1"/>
    <property type="match status" value="1"/>
</dbReference>
<dbReference type="EMBL" id="JAFFZE010000009">
    <property type="protein sequence ID" value="MCT2583232.1"/>
    <property type="molecule type" value="Genomic_DNA"/>
</dbReference>
<keyword evidence="4" id="KW-1185">Reference proteome</keyword>
<dbReference type="PROSITE" id="PS51819">
    <property type="entry name" value="VOC"/>
    <property type="match status" value="1"/>
</dbReference>
<name>A0ABT2J5U0_9PSEU</name>
<dbReference type="InterPro" id="IPR051531">
    <property type="entry name" value="N-acetyltransferase"/>
</dbReference>
<dbReference type="PROSITE" id="PS51186">
    <property type="entry name" value="GNAT"/>
    <property type="match status" value="1"/>
</dbReference>
<dbReference type="Pfam" id="PF13302">
    <property type="entry name" value="Acetyltransf_3"/>
    <property type="match status" value="1"/>
</dbReference>
<reference evidence="3 4" key="1">
    <citation type="submission" date="2021-02" db="EMBL/GenBank/DDBJ databases">
        <title>Actinophytocola xerophila sp. nov., isolated from soil of cotton cropping field.</title>
        <authorList>
            <person name="Huang R."/>
            <person name="Chen X."/>
            <person name="Ge X."/>
            <person name="Liu W."/>
        </authorList>
    </citation>
    <scope>NUCLEOTIDE SEQUENCE [LARGE SCALE GENOMIC DNA]</scope>
    <source>
        <strain evidence="3 4">S1-96</strain>
    </source>
</reference>
<evidence type="ECO:0000313" key="4">
    <source>
        <dbReference type="Proteomes" id="UP001156441"/>
    </source>
</evidence>
<dbReference type="PANTHER" id="PTHR43792">
    <property type="entry name" value="GNAT FAMILY, PUTATIVE (AFU_ORTHOLOGUE AFUA_3G00765)-RELATED-RELATED"/>
    <property type="match status" value="1"/>
</dbReference>
<evidence type="ECO:0000259" key="2">
    <source>
        <dbReference type="PROSITE" id="PS51819"/>
    </source>
</evidence>
<evidence type="ECO:0000313" key="3">
    <source>
        <dbReference type="EMBL" id="MCT2583232.1"/>
    </source>
</evidence>
<dbReference type="Proteomes" id="UP001156441">
    <property type="component" value="Unassembled WGS sequence"/>
</dbReference>
<dbReference type="RefSeq" id="WP_260190606.1">
    <property type="nucleotide sequence ID" value="NZ_JAFFZE010000009.1"/>
</dbReference>
<dbReference type="PANTHER" id="PTHR43792:SF1">
    <property type="entry name" value="N-ACETYLTRANSFERASE DOMAIN-CONTAINING PROTEIN"/>
    <property type="match status" value="1"/>
</dbReference>
<protein>
    <submittedName>
        <fullName evidence="3">GNAT family N-acetyltransferase</fullName>
    </submittedName>
</protein>
<proteinExistence type="predicted"/>
<dbReference type="InterPro" id="IPR037523">
    <property type="entry name" value="VOC_core"/>
</dbReference>
<dbReference type="InterPro" id="IPR029068">
    <property type="entry name" value="Glyas_Bleomycin-R_OHBP_Dase"/>
</dbReference>
<dbReference type="SUPFAM" id="SSF54593">
    <property type="entry name" value="Glyoxalase/Bleomycin resistance protein/Dihydroxybiphenyl dioxygenase"/>
    <property type="match status" value="1"/>
</dbReference>
<sequence>MRTLHTARLTLRPIRAEDTAALTELFADPEVSRFHPAGFPSDDLHRADRIRPDQVAALVRRRLDYRGPVNTGDWVFVLDGHVVGIGHARISTEFGGGVVEVGWCVAREHWESGLAEEAARAIVGYGHHTLGAAAVFALVHDGDARGRAFAEQLGFIDVGAGEHYGATHRVMVCLASPGGVHHVELWVADLVDAEASLGWLLTELGWREYQRWPRGVSWRHGASYVVVEDSPERRGDVHDRMTPGLNHLALHIRTRAELDRLTAVAPEHGWRIMFADKHPYAGGPEHYATYLENDAGFEVELVAGDHVV</sequence>
<gene>
    <name evidence="3" type="ORF">JT362_08910</name>
</gene>
<evidence type="ECO:0000259" key="1">
    <source>
        <dbReference type="PROSITE" id="PS51186"/>
    </source>
</evidence>
<feature type="domain" description="N-acetyltransferase" evidence="1">
    <location>
        <begin position="9"/>
        <end position="176"/>
    </location>
</feature>
<dbReference type="InterPro" id="IPR016181">
    <property type="entry name" value="Acyl_CoA_acyltransferase"/>
</dbReference>
<dbReference type="Gene3D" id="3.40.630.30">
    <property type="match status" value="1"/>
</dbReference>
<feature type="domain" description="VOC" evidence="2">
    <location>
        <begin position="179"/>
        <end position="304"/>
    </location>
</feature>